<dbReference type="AlphaFoldDB" id="A0A2I0W3L1"/>
<sequence>MTLEDGSREPKLLQISGRPILKFEGKRAEERSCWEAYKDLQRLKKKMLLLSATIKTPHMLKINIKRREEDHDVITVINHDIQKRHVRRFMKN</sequence>
<dbReference type="EMBL" id="KZ502942">
    <property type="protein sequence ID" value="PKU70251.1"/>
    <property type="molecule type" value="Genomic_DNA"/>
</dbReference>
<gene>
    <name evidence="1" type="ORF">MA16_Dca027529</name>
</gene>
<evidence type="ECO:0000313" key="1">
    <source>
        <dbReference type="EMBL" id="PKU70251.1"/>
    </source>
</evidence>
<accession>A0A2I0W3L1</accession>
<organism evidence="1 2">
    <name type="scientific">Dendrobium catenatum</name>
    <dbReference type="NCBI Taxonomy" id="906689"/>
    <lineage>
        <taxon>Eukaryota</taxon>
        <taxon>Viridiplantae</taxon>
        <taxon>Streptophyta</taxon>
        <taxon>Embryophyta</taxon>
        <taxon>Tracheophyta</taxon>
        <taxon>Spermatophyta</taxon>
        <taxon>Magnoliopsida</taxon>
        <taxon>Liliopsida</taxon>
        <taxon>Asparagales</taxon>
        <taxon>Orchidaceae</taxon>
        <taxon>Epidendroideae</taxon>
        <taxon>Malaxideae</taxon>
        <taxon>Dendrobiinae</taxon>
        <taxon>Dendrobium</taxon>
    </lineage>
</organism>
<evidence type="ECO:0000313" key="2">
    <source>
        <dbReference type="Proteomes" id="UP000233837"/>
    </source>
</evidence>
<reference evidence="1 2" key="1">
    <citation type="journal article" date="2016" name="Sci. Rep.">
        <title>The Dendrobium catenatum Lindl. genome sequence provides insights into polysaccharide synthase, floral development and adaptive evolution.</title>
        <authorList>
            <person name="Zhang G.Q."/>
            <person name="Xu Q."/>
            <person name="Bian C."/>
            <person name="Tsai W.C."/>
            <person name="Yeh C.M."/>
            <person name="Liu K.W."/>
            <person name="Yoshida K."/>
            <person name="Zhang L.S."/>
            <person name="Chang S.B."/>
            <person name="Chen F."/>
            <person name="Shi Y."/>
            <person name="Su Y.Y."/>
            <person name="Zhang Y.Q."/>
            <person name="Chen L.J."/>
            <person name="Yin Y."/>
            <person name="Lin M."/>
            <person name="Huang H."/>
            <person name="Deng H."/>
            <person name="Wang Z.W."/>
            <person name="Zhu S.L."/>
            <person name="Zhao X."/>
            <person name="Deng C."/>
            <person name="Niu S.C."/>
            <person name="Huang J."/>
            <person name="Wang M."/>
            <person name="Liu G.H."/>
            <person name="Yang H.J."/>
            <person name="Xiao X.J."/>
            <person name="Hsiao Y.Y."/>
            <person name="Wu W.L."/>
            <person name="Chen Y.Y."/>
            <person name="Mitsuda N."/>
            <person name="Ohme-Takagi M."/>
            <person name="Luo Y.B."/>
            <person name="Van de Peer Y."/>
            <person name="Liu Z.J."/>
        </authorList>
    </citation>
    <scope>NUCLEOTIDE SEQUENCE [LARGE SCALE GENOMIC DNA]</scope>
    <source>
        <tissue evidence="1">The whole plant</tissue>
    </source>
</reference>
<reference evidence="1 2" key="2">
    <citation type="journal article" date="2017" name="Nature">
        <title>The Apostasia genome and the evolution of orchids.</title>
        <authorList>
            <person name="Zhang G.Q."/>
            <person name="Liu K.W."/>
            <person name="Li Z."/>
            <person name="Lohaus R."/>
            <person name="Hsiao Y.Y."/>
            <person name="Niu S.C."/>
            <person name="Wang J.Y."/>
            <person name="Lin Y.C."/>
            <person name="Xu Q."/>
            <person name="Chen L.J."/>
            <person name="Yoshida K."/>
            <person name="Fujiwara S."/>
            <person name="Wang Z.W."/>
            <person name="Zhang Y.Q."/>
            <person name="Mitsuda N."/>
            <person name="Wang M."/>
            <person name="Liu G.H."/>
            <person name="Pecoraro L."/>
            <person name="Huang H.X."/>
            <person name="Xiao X.J."/>
            <person name="Lin M."/>
            <person name="Wu X.Y."/>
            <person name="Wu W.L."/>
            <person name="Chen Y.Y."/>
            <person name="Chang S.B."/>
            <person name="Sakamoto S."/>
            <person name="Ohme-Takagi M."/>
            <person name="Yagi M."/>
            <person name="Zeng S.J."/>
            <person name="Shen C.Y."/>
            <person name="Yeh C.M."/>
            <person name="Luo Y.B."/>
            <person name="Tsai W.C."/>
            <person name="Van de Peer Y."/>
            <person name="Liu Z.J."/>
        </authorList>
    </citation>
    <scope>NUCLEOTIDE SEQUENCE [LARGE SCALE GENOMIC DNA]</scope>
    <source>
        <tissue evidence="1">The whole plant</tissue>
    </source>
</reference>
<dbReference type="Proteomes" id="UP000233837">
    <property type="component" value="Unassembled WGS sequence"/>
</dbReference>
<name>A0A2I0W3L1_9ASPA</name>
<protein>
    <submittedName>
        <fullName evidence="1">Uncharacterized protein</fullName>
    </submittedName>
</protein>
<proteinExistence type="predicted"/>
<keyword evidence="2" id="KW-1185">Reference proteome</keyword>